<reference evidence="2 3" key="1">
    <citation type="submission" date="2017-08" db="EMBL/GenBank/DDBJ databases">
        <title>Burning lignite coal seam in the remote Altai Mountains harbors a hydrogen-driven thermophilic microbial community.</title>
        <authorList>
            <person name="Kadnikov V.V."/>
            <person name="Mardanov A.V."/>
            <person name="Ivasenko D."/>
            <person name="Beletsky A.V."/>
            <person name="Karnachuk O.V."/>
            <person name="Ravin N.V."/>
        </authorList>
    </citation>
    <scope>NUCLEOTIDE SEQUENCE [LARGE SCALE GENOMIC DNA]</scope>
    <source>
        <strain evidence="2">AL31</strain>
    </source>
</reference>
<dbReference type="Proteomes" id="UP000244016">
    <property type="component" value="Unassembled WGS sequence"/>
</dbReference>
<dbReference type="EMBL" id="PEBW01000001">
    <property type="protein sequence ID" value="PTQ53271.1"/>
    <property type="molecule type" value="Genomic_DNA"/>
</dbReference>
<dbReference type="AlphaFoldDB" id="A0A2T5GAR3"/>
<keyword evidence="1" id="KW-1133">Transmembrane helix</keyword>
<comment type="caution">
    <text evidence="2">The sequence shown here is derived from an EMBL/GenBank/DDBJ whole genome shotgun (WGS) entry which is preliminary data.</text>
</comment>
<keyword evidence="1" id="KW-0812">Transmembrane</keyword>
<keyword evidence="1" id="KW-0472">Membrane</keyword>
<gene>
    <name evidence="2" type="ORF">BLITH_0351</name>
</gene>
<accession>A0A2T5GAR3</accession>
<evidence type="ECO:0000256" key="1">
    <source>
        <dbReference type="SAM" id="Phobius"/>
    </source>
</evidence>
<sequence length="406" mass="44929">MHRTWREALRAFAFFLSLVAGVAVLYAYRQFVGGELANTVFYSFSLLAAYEAWRAAAFLTSRVVLLPSSRPVFQGEGFSLRGEVRFFLPPPPTILILDLTLFPLVSGGKRGDIQAAQFAAFRRRASVHVLLADLPRGAYRLRLRLSSAALLYGNRFSLHSPEHVAYVAVLPSPRVRTKGASRIPTAEAIVDPAEFRAYRVGDPLSHVVWKTFARGRGLWVRGGEVRRRPLFLLLDRHVPPSSEKASPRGDANAPVVVPFERMLEEAVHVLFAAVRDGRPARVAACPTLRPEEAQALALLEDAEKAGRLLVGLPRLGFSSGVLSTSASRRRLVPDRDWLLLAVLTPEFSPQTAVQRSVRRLAFFREVSPPPRVREASLWEAEIRVLRPPRPAPQVSSRGSGEREGGA</sequence>
<feature type="transmembrane region" description="Helical" evidence="1">
    <location>
        <begin position="12"/>
        <end position="28"/>
    </location>
</feature>
<organism evidence="2 3">
    <name type="scientific">Brockia lithotrophica</name>
    <dbReference type="NCBI Taxonomy" id="933949"/>
    <lineage>
        <taxon>Bacteria</taxon>
        <taxon>Bacillati</taxon>
        <taxon>Bacillota</taxon>
        <taxon>Bacilli</taxon>
        <taxon>Bacillales</taxon>
        <taxon>Bacillales Family X. Incertae Sedis</taxon>
        <taxon>Brockia</taxon>
    </lineage>
</organism>
<evidence type="ECO:0000313" key="3">
    <source>
        <dbReference type="Proteomes" id="UP000244016"/>
    </source>
</evidence>
<evidence type="ECO:0000313" key="2">
    <source>
        <dbReference type="EMBL" id="PTQ53271.1"/>
    </source>
</evidence>
<name>A0A2T5GAR3_9BACL</name>
<proteinExistence type="predicted"/>
<protein>
    <submittedName>
        <fullName evidence="2">Uncharacterized protein</fullName>
    </submittedName>
</protein>